<keyword evidence="3" id="KW-0460">Magnesium</keyword>
<dbReference type="SUPFAM" id="SSF101478">
    <property type="entry name" value="ADP-ribosylglycohydrolase"/>
    <property type="match status" value="1"/>
</dbReference>
<dbReference type="InterPro" id="IPR036705">
    <property type="entry name" value="Ribosyl_crysJ1_sf"/>
</dbReference>
<dbReference type="InterPro" id="IPR050792">
    <property type="entry name" value="ADP-ribosylglycohydrolase"/>
</dbReference>
<protein>
    <submittedName>
        <fullName evidence="4">Putative ADP-ribosylglycohydrolase</fullName>
    </submittedName>
</protein>
<evidence type="ECO:0000313" key="5">
    <source>
        <dbReference type="Proteomes" id="UP000032900"/>
    </source>
</evidence>
<feature type="binding site" evidence="3">
    <location>
        <position position="58"/>
    </location>
    <ligand>
        <name>Mg(2+)</name>
        <dbReference type="ChEBI" id="CHEBI:18420"/>
        <label>1</label>
    </ligand>
</feature>
<comment type="caution">
    <text evidence="4">The sequence shown here is derived from an EMBL/GenBank/DDBJ whole genome shotgun (WGS) entry which is preliminary data.</text>
</comment>
<evidence type="ECO:0000256" key="2">
    <source>
        <dbReference type="ARBA" id="ARBA00022801"/>
    </source>
</evidence>
<gene>
    <name evidence="4" type="ORF">JCM15548_12169</name>
</gene>
<proteinExistence type="inferred from homology"/>
<dbReference type="AlphaFoldDB" id="A0A0E9LXG9"/>
<dbReference type="PANTHER" id="PTHR16222:SF24">
    <property type="entry name" value="ADP-RIBOSYLHYDROLASE ARH3"/>
    <property type="match status" value="1"/>
</dbReference>
<keyword evidence="3" id="KW-0479">Metal-binding</keyword>
<feature type="binding site" evidence="3">
    <location>
        <position position="57"/>
    </location>
    <ligand>
        <name>Mg(2+)</name>
        <dbReference type="ChEBI" id="CHEBI:18420"/>
        <label>1</label>
    </ligand>
</feature>
<comment type="similarity">
    <text evidence="1">Belongs to the ADP-ribosylglycohydrolase family.</text>
</comment>
<evidence type="ECO:0000256" key="3">
    <source>
        <dbReference type="PIRSR" id="PIRSR605502-1"/>
    </source>
</evidence>
<reference evidence="4 5" key="1">
    <citation type="journal article" date="2015" name="Microbes Environ.">
        <title>Distribution and evolution of nitrogen fixation genes in the phylum bacteroidetes.</title>
        <authorList>
            <person name="Inoue J."/>
            <person name="Oshima K."/>
            <person name="Suda W."/>
            <person name="Sakamoto M."/>
            <person name="Iino T."/>
            <person name="Noda S."/>
            <person name="Hongoh Y."/>
            <person name="Hattori M."/>
            <person name="Ohkuma M."/>
        </authorList>
    </citation>
    <scope>NUCLEOTIDE SEQUENCE [LARGE SCALE GENOMIC DNA]</scope>
    <source>
        <strain evidence="4">JCM 15548</strain>
    </source>
</reference>
<keyword evidence="2 4" id="KW-0378">Hydrolase</keyword>
<dbReference type="EMBL" id="BAZW01000015">
    <property type="protein sequence ID" value="GAO29934.1"/>
    <property type="molecule type" value="Genomic_DNA"/>
</dbReference>
<sequence>MNKVSVEHYEGCLLGGAVGDALGAPIEFLSLDRIRELYGPEGVTGYVEFEDGHGEFTDDTQMTLFTAEGLLRAYHRGSLRGIWGALNTIVHHSYLRWLVTQGTTVDRVKVEAGEYDMEAGWMMKQRVLYSRRAPGNTCLSALESGVAGSVEEPINNSKGCGTIMRVAPVGLLFMGEAEEAFRIACETSAITHGHVTGYLSAGVLAAIISELAVGKRLTEGVAKAKEILKRWEGHGETLRAIEKAEDLFVKMRGNRDRVTGETLELLGGGWIAEEALSMSLLASLLFEDDFTRGVLFSVNHGGDCDSTGSITGNILGLIHGVRAIPADWVVKLKGHEVVKAVAGDLHLQIKTGEGMGHNAEWMERYPAY</sequence>
<dbReference type="Proteomes" id="UP000032900">
    <property type="component" value="Unassembled WGS sequence"/>
</dbReference>
<evidence type="ECO:0000313" key="4">
    <source>
        <dbReference type="EMBL" id="GAO29934.1"/>
    </source>
</evidence>
<dbReference type="OrthoDB" id="9798107at2"/>
<dbReference type="RefSeq" id="WP_062124581.1">
    <property type="nucleotide sequence ID" value="NZ_BAZW01000015.1"/>
</dbReference>
<evidence type="ECO:0000256" key="1">
    <source>
        <dbReference type="ARBA" id="ARBA00010702"/>
    </source>
</evidence>
<dbReference type="GO" id="GO:0046872">
    <property type="term" value="F:metal ion binding"/>
    <property type="evidence" value="ECO:0007669"/>
    <property type="project" value="UniProtKB-KW"/>
</dbReference>
<feature type="binding site" evidence="3">
    <location>
        <position position="59"/>
    </location>
    <ligand>
        <name>Mg(2+)</name>
        <dbReference type="ChEBI" id="CHEBI:18420"/>
        <label>1</label>
    </ligand>
</feature>
<feature type="binding site" evidence="3">
    <location>
        <position position="305"/>
    </location>
    <ligand>
        <name>Mg(2+)</name>
        <dbReference type="ChEBI" id="CHEBI:18420"/>
        <label>2</label>
    </ligand>
</feature>
<accession>A0A0E9LXG9</accession>
<name>A0A0E9LXG9_9BACT</name>
<dbReference type="InterPro" id="IPR005502">
    <property type="entry name" value="Ribosyl_crysJ1"/>
</dbReference>
<comment type="cofactor">
    <cofactor evidence="3">
        <name>Mg(2+)</name>
        <dbReference type="ChEBI" id="CHEBI:18420"/>
    </cofactor>
    <text evidence="3">Binds 2 magnesium ions per subunit.</text>
</comment>
<dbReference type="STRING" id="1236989.JCM15548_12169"/>
<dbReference type="Gene3D" id="1.10.4080.10">
    <property type="entry name" value="ADP-ribosylation/Crystallin J1"/>
    <property type="match status" value="1"/>
</dbReference>
<organism evidence="4 5">
    <name type="scientific">Geofilum rubicundum JCM 15548</name>
    <dbReference type="NCBI Taxonomy" id="1236989"/>
    <lineage>
        <taxon>Bacteria</taxon>
        <taxon>Pseudomonadati</taxon>
        <taxon>Bacteroidota</taxon>
        <taxon>Bacteroidia</taxon>
        <taxon>Marinilabiliales</taxon>
        <taxon>Marinilabiliaceae</taxon>
        <taxon>Geofilum</taxon>
    </lineage>
</organism>
<keyword evidence="5" id="KW-1185">Reference proteome</keyword>
<feature type="binding site" evidence="3">
    <location>
        <position position="303"/>
    </location>
    <ligand>
        <name>Mg(2+)</name>
        <dbReference type="ChEBI" id="CHEBI:18420"/>
        <label>1</label>
    </ligand>
</feature>
<dbReference type="GO" id="GO:0016787">
    <property type="term" value="F:hydrolase activity"/>
    <property type="evidence" value="ECO:0007669"/>
    <property type="project" value="UniProtKB-KW"/>
</dbReference>
<dbReference type="PANTHER" id="PTHR16222">
    <property type="entry name" value="ADP-RIBOSYLGLYCOHYDROLASE"/>
    <property type="match status" value="1"/>
</dbReference>
<dbReference type="Pfam" id="PF03747">
    <property type="entry name" value="ADP_ribosyl_GH"/>
    <property type="match status" value="1"/>
</dbReference>
<feature type="binding site" evidence="3">
    <location>
        <position position="306"/>
    </location>
    <ligand>
        <name>Mg(2+)</name>
        <dbReference type="ChEBI" id="CHEBI:18420"/>
        <label>1</label>
    </ligand>
</feature>